<dbReference type="AlphaFoldDB" id="A0AA36Y4Q1"/>
<evidence type="ECO:0000256" key="3">
    <source>
        <dbReference type="ARBA" id="ARBA00022679"/>
    </source>
</evidence>
<evidence type="ECO:0000256" key="12">
    <source>
        <dbReference type="ARBA" id="ARBA00025324"/>
    </source>
</evidence>
<reference evidence="15 16" key="1">
    <citation type="submission" date="2011-10" db="EMBL/GenBank/DDBJ databases">
        <title>The Genome Sequence of Lachnospiraceae bacterium ACC2.</title>
        <authorList>
            <consortium name="The Broad Institute Genome Sequencing Platform"/>
            <person name="Earl A."/>
            <person name="Ward D."/>
            <person name="Feldgarden M."/>
            <person name="Gevers D."/>
            <person name="Sizova M."/>
            <person name="Hazen A."/>
            <person name="Epstein S."/>
            <person name="Young S.K."/>
            <person name="Zeng Q."/>
            <person name="Gargeya S."/>
            <person name="Fitzgerald M."/>
            <person name="Haas B."/>
            <person name="Abouelleil A."/>
            <person name="Alvarado L."/>
            <person name="Arachchi H.M."/>
            <person name="Berlin A."/>
            <person name="Brown A."/>
            <person name="Chapman S.B."/>
            <person name="Chen Z."/>
            <person name="Dunbar C."/>
            <person name="Freedman E."/>
            <person name="Gearin G."/>
            <person name="Goldberg J."/>
            <person name="Griggs A."/>
            <person name="Gujja S."/>
            <person name="Heiman D."/>
            <person name="Howarth C."/>
            <person name="Larson L."/>
            <person name="Lui A."/>
            <person name="MacDonald P.J.P."/>
            <person name="Montmayeur A."/>
            <person name="Murphy C."/>
            <person name="Neiman D."/>
            <person name="Pearson M."/>
            <person name="Priest M."/>
            <person name="Roberts A."/>
            <person name="Saif S."/>
            <person name="Shea T."/>
            <person name="Shenoy N."/>
            <person name="Sisk P."/>
            <person name="Stolte C."/>
            <person name="Sykes S."/>
            <person name="Wortman J."/>
            <person name="Nusbaum C."/>
            <person name="Birren B."/>
        </authorList>
    </citation>
    <scope>NUCLEOTIDE SEQUENCE [LARGE SCALE GENOMIC DNA]</scope>
    <source>
        <strain evidence="15 16">ACC2</strain>
    </source>
</reference>
<name>A0AA36Y4Q1_9FIRM</name>
<dbReference type="Proteomes" id="UP000018466">
    <property type="component" value="Unassembled WGS sequence"/>
</dbReference>
<comment type="pathway">
    <text evidence="9">Carotenoid biosynthesis; staphyloxanthin biosynthesis; staphyloxanthin from farnesyl diphosphate: step 5/5.</text>
</comment>
<comment type="function">
    <text evidence="12">Catalyzes the acylation of glycosyl-4,4'-diaponeurosporenoate, i.e. the esterification of glucose at the C6'' position with the carboxyl group of the C(15) fatty acid 12-methyltetradecanoic acid, to yield staphyloxanthin. This is the last step in the biosynthesis of this orange pigment, present in most staphylococci strains.</text>
</comment>
<dbReference type="RefSeq" id="WP_009533212.1">
    <property type="nucleotide sequence ID" value="NZ_JH590863.1"/>
</dbReference>
<keyword evidence="5" id="KW-0732">Signal</keyword>
<evidence type="ECO:0000256" key="5">
    <source>
        <dbReference type="ARBA" id="ARBA00022729"/>
    </source>
</evidence>
<evidence type="ECO:0000256" key="2">
    <source>
        <dbReference type="ARBA" id="ARBA00022475"/>
    </source>
</evidence>
<evidence type="ECO:0000256" key="7">
    <source>
        <dbReference type="ARBA" id="ARBA00023136"/>
    </source>
</evidence>
<accession>A0AA36Y4Q1</accession>
<evidence type="ECO:0000256" key="11">
    <source>
        <dbReference type="ARBA" id="ARBA00023667"/>
    </source>
</evidence>
<feature type="transmembrane region" description="Helical" evidence="14">
    <location>
        <begin position="12"/>
        <end position="30"/>
    </location>
</feature>
<feature type="transmembrane region" description="Helical" evidence="14">
    <location>
        <begin position="146"/>
        <end position="163"/>
    </location>
</feature>
<proteinExistence type="inferred from homology"/>
<feature type="region of interest" description="Disordered" evidence="13">
    <location>
        <begin position="177"/>
        <end position="199"/>
    </location>
</feature>
<organism evidence="15 16">
    <name type="scientific">Stomatobaculum longum</name>
    <dbReference type="NCBI Taxonomy" id="796942"/>
    <lineage>
        <taxon>Bacteria</taxon>
        <taxon>Bacillati</taxon>
        <taxon>Bacillota</taxon>
        <taxon>Clostridia</taxon>
        <taxon>Lachnospirales</taxon>
        <taxon>Lachnospiraceae</taxon>
        <taxon>Stomatobaculum</taxon>
    </lineage>
</organism>
<dbReference type="Pfam" id="PF18927">
    <property type="entry name" value="CrtO"/>
    <property type="match status" value="1"/>
</dbReference>
<evidence type="ECO:0000256" key="8">
    <source>
        <dbReference type="ARBA" id="ARBA00023315"/>
    </source>
</evidence>
<comment type="caution">
    <text evidence="15">The sequence shown here is derived from an EMBL/GenBank/DDBJ whole genome shotgun (WGS) entry which is preliminary data.</text>
</comment>
<evidence type="ECO:0000256" key="6">
    <source>
        <dbReference type="ARBA" id="ARBA00022989"/>
    </source>
</evidence>
<gene>
    <name evidence="15" type="ORF">HMPREF9623_01380</name>
</gene>
<comment type="subcellular location">
    <subcellularLocation>
        <location evidence="1">Cell membrane</location>
        <topology evidence="1">Single-pass membrane protein</topology>
    </subcellularLocation>
</comment>
<keyword evidence="7 14" id="KW-0472">Membrane</keyword>
<evidence type="ECO:0000256" key="4">
    <source>
        <dbReference type="ARBA" id="ARBA00022692"/>
    </source>
</evidence>
<comment type="similarity">
    <text evidence="10">Belongs to the acyltransferase CrtO family.</text>
</comment>
<evidence type="ECO:0000313" key="16">
    <source>
        <dbReference type="Proteomes" id="UP000018466"/>
    </source>
</evidence>
<evidence type="ECO:0000256" key="14">
    <source>
        <dbReference type="SAM" id="Phobius"/>
    </source>
</evidence>
<feature type="transmembrane region" description="Helical" evidence="14">
    <location>
        <begin position="36"/>
        <end position="57"/>
    </location>
</feature>
<dbReference type="GO" id="GO:0005886">
    <property type="term" value="C:plasma membrane"/>
    <property type="evidence" value="ECO:0007669"/>
    <property type="project" value="UniProtKB-SubCell"/>
</dbReference>
<keyword evidence="6 14" id="KW-1133">Transmembrane helix</keyword>
<keyword evidence="8" id="KW-0012">Acyltransferase</keyword>
<evidence type="ECO:0000256" key="1">
    <source>
        <dbReference type="ARBA" id="ARBA00004162"/>
    </source>
</evidence>
<evidence type="ECO:0000256" key="9">
    <source>
        <dbReference type="ARBA" id="ARBA00023588"/>
    </source>
</evidence>
<evidence type="ECO:0000256" key="13">
    <source>
        <dbReference type="SAM" id="MobiDB-lite"/>
    </source>
</evidence>
<dbReference type="EMBL" id="AGEL01000007">
    <property type="protein sequence ID" value="EHO16681.1"/>
    <property type="molecule type" value="Genomic_DNA"/>
</dbReference>
<dbReference type="GO" id="GO:0016746">
    <property type="term" value="F:acyltransferase activity"/>
    <property type="evidence" value="ECO:0007669"/>
    <property type="project" value="UniProtKB-KW"/>
</dbReference>
<keyword evidence="16" id="KW-1185">Reference proteome</keyword>
<evidence type="ECO:0000313" key="15">
    <source>
        <dbReference type="EMBL" id="EHO16681.1"/>
    </source>
</evidence>
<protein>
    <recommendedName>
        <fullName evidence="11">Glycosyl-4,4'-diaponeurosporenoate acyltransferase</fullName>
    </recommendedName>
</protein>
<sequence length="199" mass="22464">MTPLKIMKTASLVSFIALAIAVTLYHLSNYGIFKTLAVAVGTSFYHFFVRLVVGIYIDKVKQNRADITRSWYRIRPWETAIYRRIGVKNWKDKMPTSFPEYYDLRKHTPLELAQVTCQSEIIHEVNVLISAGALLGAIPFGMFPAFFLSSLAAGCFDMIFVVMQRYNRSRLMPLVERQRRAAGKTGSGTAQGNKTGGTR</sequence>
<dbReference type="GeneID" id="86941127"/>
<evidence type="ECO:0000256" key="10">
    <source>
        <dbReference type="ARBA" id="ARBA00023603"/>
    </source>
</evidence>
<dbReference type="InterPro" id="IPR044021">
    <property type="entry name" value="CrtO"/>
</dbReference>
<keyword evidence="4 14" id="KW-0812">Transmembrane</keyword>
<keyword evidence="3" id="KW-0808">Transferase</keyword>
<keyword evidence="2" id="KW-1003">Cell membrane</keyword>